<feature type="compositionally biased region" description="Basic and acidic residues" evidence="1">
    <location>
        <begin position="1"/>
        <end position="17"/>
    </location>
</feature>
<protein>
    <recommendedName>
        <fullName evidence="4">Ribosomal protein L16</fullName>
    </recommendedName>
</protein>
<dbReference type="AlphaFoldDB" id="A0AAV4N4S9"/>
<sequence>MFHPRYREKPWEREPKKGAAHLFPPKPGGRLFHDGRMGYVSLFFKASNPSFGRFLFDASVVCPRRG</sequence>
<reference evidence="2 3" key="1">
    <citation type="submission" date="2021-06" db="EMBL/GenBank/DDBJ databases">
        <title>Caerostris extrusa draft genome.</title>
        <authorList>
            <person name="Kono N."/>
            <person name="Arakawa K."/>
        </authorList>
    </citation>
    <scope>NUCLEOTIDE SEQUENCE [LARGE SCALE GENOMIC DNA]</scope>
</reference>
<accession>A0AAV4N4S9</accession>
<name>A0AAV4N4S9_CAEEX</name>
<organism evidence="2 3">
    <name type="scientific">Caerostris extrusa</name>
    <name type="common">Bark spider</name>
    <name type="synonym">Caerostris bankana</name>
    <dbReference type="NCBI Taxonomy" id="172846"/>
    <lineage>
        <taxon>Eukaryota</taxon>
        <taxon>Metazoa</taxon>
        <taxon>Ecdysozoa</taxon>
        <taxon>Arthropoda</taxon>
        <taxon>Chelicerata</taxon>
        <taxon>Arachnida</taxon>
        <taxon>Araneae</taxon>
        <taxon>Araneomorphae</taxon>
        <taxon>Entelegynae</taxon>
        <taxon>Araneoidea</taxon>
        <taxon>Araneidae</taxon>
        <taxon>Caerostris</taxon>
    </lineage>
</organism>
<proteinExistence type="predicted"/>
<comment type="caution">
    <text evidence="2">The sequence shown here is derived from an EMBL/GenBank/DDBJ whole genome shotgun (WGS) entry which is preliminary data.</text>
</comment>
<evidence type="ECO:0000256" key="1">
    <source>
        <dbReference type="SAM" id="MobiDB-lite"/>
    </source>
</evidence>
<keyword evidence="3" id="KW-1185">Reference proteome</keyword>
<dbReference type="EMBL" id="BPLR01020434">
    <property type="protein sequence ID" value="GIX78686.1"/>
    <property type="molecule type" value="Genomic_DNA"/>
</dbReference>
<feature type="region of interest" description="Disordered" evidence="1">
    <location>
        <begin position="1"/>
        <end position="25"/>
    </location>
</feature>
<evidence type="ECO:0000313" key="3">
    <source>
        <dbReference type="Proteomes" id="UP001054945"/>
    </source>
</evidence>
<evidence type="ECO:0000313" key="2">
    <source>
        <dbReference type="EMBL" id="GIX78686.1"/>
    </source>
</evidence>
<dbReference type="Proteomes" id="UP001054945">
    <property type="component" value="Unassembled WGS sequence"/>
</dbReference>
<evidence type="ECO:0008006" key="4">
    <source>
        <dbReference type="Google" id="ProtNLM"/>
    </source>
</evidence>
<gene>
    <name evidence="2" type="ORF">CEXT_714931</name>
</gene>